<dbReference type="AlphaFoldDB" id="A0A3A1Y9U1"/>
<evidence type="ECO:0000313" key="2">
    <source>
        <dbReference type="EMBL" id="RIY32887.1"/>
    </source>
</evidence>
<feature type="region of interest" description="Disordered" evidence="1">
    <location>
        <begin position="1"/>
        <end position="25"/>
    </location>
</feature>
<dbReference type="EMBL" id="NRHC01000043">
    <property type="protein sequence ID" value="RIY32887.1"/>
    <property type="molecule type" value="Genomic_DNA"/>
</dbReference>
<gene>
    <name evidence="2" type="ORF">CKF54_04125</name>
</gene>
<protein>
    <submittedName>
        <fullName evidence="2">Uncharacterized protein</fullName>
    </submittedName>
</protein>
<feature type="region of interest" description="Disordered" evidence="1">
    <location>
        <begin position="77"/>
        <end position="103"/>
    </location>
</feature>
<reference evidence="2 3" key="1">
    <citation type="submission" date="2017-08" db="EMBL/GenBank/DDBJ databases">
        <title>Reclassification of Bisgaard taxon 37 and 44.</title>
        <authorList>
            <person name="Christensen H."/>
        </authorList>
    </citation>
    <scope>NUCLEOTIDE SEQUENCE [LARGE SCALE GENOMIC DNA]</scope>
    <source>
        <strain evidence="2 3">B96_3</strain>
    </source>
</reference>
<evidence type="ECO:0000256" key="1">
    <source>
        <dbReference type="SAM" id="MobiDB-lite"/>
    </source>
</evidence>
<dbReference type="SUPFAM" id="SSF52540">
    <property type="entry name" value="P-loop containing nucleoside triphosphate hydrolases"/>
    <property type="match status" value="1"/>
</dbReference>
<proteinExistence type="predicted"/>
<evidence type="ECO:0000313" key="3">
    <source>
        <dbReference type="Proteomes" id="UP000265691"/>
    </source>
</evidence>
<feature type="compositionally biased region" description="Low complexity" evidence="1">
    <location>
        <begin position="15"/>
        <end position="25"/>
    </location>
</feature>
<dbReference type="Gene3D" id="3.40.50.300">
    <property type="entry name" value="P-loop containing nucleotide triphosphate hydrolases"/>
    <property type="match status" value="1"/>
</dbReference>
<organism evidence="2 3">
    <name type="scientific">Psittacicella hinzii</name>
    <dbReference type="NCBI Taxonomy" id="2028575"/>
    <lineage>
        <taxon>Bacteria</taxon>
        <taxon>Pseudomonadati</taxon>
        <taxon>Pseudomonadota</taxon>
        <taxon>Gammaproteobacteria</taxon>
        <taxon>Pasteurellales</taxon>
        <taxon>Psittacicellaceae</taxon>
        <taxon>Psittacicella</taxon>
    </lineage>
</organism>
<accession>A0A3A1Y9U1</accession>
<feature type="compositionally biased region" description="Polar residues" evidence="1">
    <location>
        <begin position="77"/>
        <end position="87"/>
    </location>
</feature>
<dbReference type="OrthoDB" id="5672334at2"/>
<name>A0A3A1Y9U1_9GAMM</name>
<dbReference type="InterPro" id="IPR027417">
    <property type="entry name" value="P-loop_NTPase"/>
</dbReference>
<dbReference type="Proteomes" id="UP000265691">
    <property type="component" value="Unassembled WGS sequence"/>
</dbReference>
<dbReference type="RefSeq" id="WP_119525058.1">
    <property type="nucleotide sequence ID" value="NZ_NRHC01000043.1"/>
</dbReference>
<sequence>MSDKDNKNLFDDFGSNYSSTQTSSSDFSFGENIFGDSSSSSKSPDFSSNFGSSFDNSSFSSSSSSTSSSNIDLESFLNGNTDLSGNTDSDRNQPKRSETKDAKTILSRTEYLKRLSELNKDAEHKNYVLIFGSPNTGKTFFMSNIINYAMSKLNANVRLAVTASSESQQLFNQFLESYNNPYAEKYKLARTSTTEIFEFPVEIEPKNRKKPTVEFTFVDVSGENFEKAYKSPLGADDYRGEIPDSVRVILDSYVNKFFLFLWDPTFDTKENAERAPQVGVIQAFFDQICSIQNRNGQNYNKLLIISKSDLIPEKIKAQYGYDSRLFLEDSTVTERRAISTFTKNFFSENEHTNSCIFYSAGKNVGDMFEENHESAEKVFKWLYQRATGVSIVDRPTFGDRLRRWFAGE</sequence>
<comment type="caution">
    <text evidence="2">The sequence shown here is derived from an EMBL/GenBank/DDBJ whole genome shotgun (WGS) entry which is preliminary data.</text>
</comment>
<feature type="compositionally biased region" description="Basic and acidic residues" evidence="1">
    <location>
        <begin position="1"/>
        <end position="10"/>
    </location>
</feature>
<feature type="compositionally biased region" description="Basic and acidic residues" evidence="1">
    <location>
        <begin position="88"/>
        <end position="103"/>
    </location>
</feature>
<keyword evidence="3" id="KW-1185">Reference proteome</keyword>